<reference evidence="1" key="2">
    <citation type="journal article" date="2015" name="Data Brief">
        <title>Shoot transcriptome of the giant reed, Arundo donax.</title>
        <authorList>
            <person name="Barrero R.A."/>
            <person name="Guerrero F.D."/>
            <person name="Moolhuijzen P."/>
            <person name="Goolsby J.A."/>
            <person name="Tidwell J."/>
            <person name="Bellgard S.E."/>
            <person name="Bellgard M.I."/>
        </authorList>
    </citation>
    <scope>NUCLEOTIDE SEQUENCE</scope>
    <source>
        <tissue evidence="1">Shoot tissue taken approximately 20 cm above the soil surface</tissue>
    </source>
</reference>
<dbReference type="EMBL" id="GBRH01160736">
    <property type="protein sequence ID" value="JAE37160.1"/>
    <property type="molecule type" value="Transcribed_RNA"/>
</dbReference>
<protein>
    <submittedName>
        <fullName evidence="1">Uncharacterized protein</fullName>
    </submittedName>
</protein>
<accession>A0A0A9HJ52</accession>
<name>A0A0A9HJ52_ARUDO</name>
<evidence type="ECO:0000313" key="1">
    <source>
        <dbReference type="EMBL" id="JAE37160.1"/>
    </source>
</evidence>
<proteinExistence type="predicted"/>
<dbReference type="AlphaFoldDB" id="A0A0A9HJ52"/>
<organism evidence="1">
    <name type="scientific">Arundo donax</name>
    <name type="common">Giant reed</name>
    <name type="synonym">Donax arundinaceus</name>
    <dbReference type="NCBI Taxonomy" id="35708"/>
    <lineage>
        <taxon>Eukaryota</taxon>
        <taxon>Viridiplantae</taxon>
        <taxon>Streptophyta</taxon>
        <taxon>Embryophyta</taxon>
        <taxon>Tracheophyta</taxon>
        <taxon>Spermatophyta</taxon>
        <taxon>Magnoliopsida</taxon>
        <taxon>Liliopsida</taxon>
        <taxon>Poales</taxon>
        <taxon>Poaceae</taxon>
        <taxon>PACMAD clade</taxon>
        <taxon>Arundinoideae</taxon>
        <taxon>Arundineae</taxon>
        <taxon>Arundo</taxon>
    </lineage>
</organism>
<reference evidence="1" key="1">
    <citation type="submission" date="2014-09" db="EMBL/GenBank/DDBJ databases">
        <authorList>
            <person name="Magalhaes I.L.F."/>
            <person name="Oliveira U."/>
            <person name="Santos F.R."/>
            <person name="Vidigal T.H.D.A."/>
            <person name="Brescovit A.D."/>
            <person name="Santos A.J."/>
        </authorList>
    </citation>
    <scope>NUCLEOTIDE SEQUENCE</scope>
    <source>
        <tissue evidence="1">Shoot tissue taken approximately 20 cm above the soil surface</tissue>
    </source>
</reference>
<sequence>MGASPHRRRNARFCQPCNFTYRDTPVLHPHSLRNKQEKVQAYYSKFHNHTTCMINFLRWDGPVSYFWDGNGLVSCLDEGMGSSLVFCLVGCTQVVG</sequence>